<dbReference type="CDD" id="cd07012">
    <property type="entry name" value="PBP2_Bug_TTT"/>
    <property type="match status" value="1"/>
</dbReference>
<dbReference type="InterPro" id="IPR005064">
    <property type="entry name" value="BUG"/>
</dbReference>
<sequence length="387" mass="40387">MPLVPIPSTHCRIRGRADRPAALLRCIIFSDAPDSKTSADLGHHACAAQVEHTRRQKMVRLAQWKVARRMAGAAITTVLALTVSQPARAEYPDRPIKYVLSSGAGSGPDALMRLILEDVSKRIGTAIVIENRSGGGGLIAMQTIASAAPDGYTIGHGNTQTLGINPSLSKAGLAAANHVELIVQTGYTPNLLSVSPSLPVKSVGELIAYAKANPGKLVFGSAGNGTSGHVGAELFKYMTKTDMVHAPYKTAPAAVNDVMAGHVDLVFDNLAGSLAAVKGGKLKPLAVTSLKRSPLVPNLPTVAEAGVAGFEVIAWSGIIGPQGMPPAVVQKLNTTVNQSLKDPHVVKGMRDLGYEVVGGTPAEFSAWVARERAKWANVIRTSGAAVD</sequence>
<evidence type="ECO:0000313" key="2">
    <source>
        <dbReference type="EMBL" id="PLP96480.1"/>
    </source>
</evidence>
<proteinExistence type="inferred from homology"/>
<evidence type="ECO:0008006" key="4">
    <source>
        <dbReference type="Google" id="ProtNLM"/>
    </source>
</evidence>
<protein>
    <recommendedName>
        <fullName evidence="4">Tripartite tricarboxylate transporter substrate binding protein</fullName>
    </recommendedName>
</protein>
<dbReference type="SUPFAM" id="SSF53850">
    <property type="entry name" value="Periplasmic binding protein-like II"/>
    <property type="match status" value="1"/>
</dbReference>
<accession>A0A2N5C2S1</accession>
<name>A0A2N5C2S1_9BURK</name>
<comment type="similarity">
    <text evidence="1">Belongs to the UPF0065 (bug) family.</text>
</comment>
<dbReference type="PANTHER" id="PTHR42928:SF5">
    <property type="entry name" value="BLR1237 PROTEIN"/>
    <property type="match status" value="1"/>
</dbReference>
<gene>
    <name evidence="2" type="ORF">CYJ10_32265</name>
</gene>
<reference evidence="2 3" key="1">
    <citation type="submission" date="2017-12" db="EMBL/GenBank/DDBJ databases">
        <title>Genome sequence of the active heterotrophic nitrifier-denitrifier, Cupriavidus pauculus UM1.</title>
        <authorList>
            <person name="Putonti C."/>
            <person name="Castignetti D."/>
        </authorList>
    </citation>
    <scope>NUCLEOTIDE SEQUENCE [LARGE SCALE GENOMIC DNA]</scope>
    <source>
        <strain evidence="2 3">UM1</strain>
    </source>
</reference>
<dbReference type="AlphaFoldDB" id="A0A2N5C2S1"/>
<dbReference type="InterPro" id="IPR042100">
    <property type="entry name" value="Bug_dom1"/>
</dbReference>
<dbReference type="PANTHER" id="PTHR42928">
    <property type="entry name" value="TRICARBOXYLATE-BINDING PROTEIN"/>
    <property type="match status" value="1"/>
</dbReference>
<organism evidence="2 3">
    <name type="scientific">Cupriavidus pauculus</name>
    <dbReference type="NCBI Taxonomy" id="82633"/>
    <lineage>
        <taxon>Bacteria</taxon>
        <taxon>Pseudomonadati</taxon>
        <taxon>Pseudomonadota</taxon>
        <taxon>Betaproteobacteria</taxon>
        <taxon>Burkholderiales</taxon>
        <taxon>Burkholderiaceae</taxon>
        <taxon>Cupriavidus</taxon>
    </lineage>
</organism>
<evidence type="ECO:0000256" key="1">
    <source>
        <dbReference type="ARBA" id="ARBA00006987"/>
    </source>
</evidence>
<dbReference type="EMBL" id="PJRP01000027">
    <property type="protein sequence ID" value="PLP96480.1"/>
    <property type="molecule type" value="Genomic_DNA"/>
</dbReference>
<dbReference type="Gene3D" id="3.40.190.150">
    <property type="entry name" value="Bordetella uptake gene, domain 1"/>
    <property type="match status" value="1"/>
</dbReference>
<dbReference type="Pfam" id="PF03401">
    <property type="entry name" value="TctC"/>
    <property type="match status" value="1"/>
</dbReference>
<dbReference type="Proteomes" id="UP000234341">
    <property type="component" value="Unassembled WGS sequence"/>
</dbReference>
<comment type="caution">
    <text evidence="2">The sequence shown here is derived from an EMBL/GenBank/DDBJ whole genome shotgun (WGS) entry which is preliminary data.</text>
</comment>
<evidence type="ECO:0000313" key="3">
    <source>
        <dbReference type="Proteomes" id="UP000234341"/>
    </source>
</evidence>
<dbReference type="Gene3D" id="3.40.190.10">
    <property type="entry name" value="Periplasmic binding protein-like II"/>
    <property type="match status" value="1"/>
</dbReference>